<keyword evidence="1" id="KW-0732">Signal</keyword>
<keyword evidence="3" id="KW-1185">Reference proteome</keyword>
<gene>
    <name evidence="2" type="ORF">V6N11_047066</name>
</gene>
<organism evidence="2 3">
    <name type="scientific">Hibiscus sabdariffa</name>
    <name type="common">roselle</name>
    <dbReference type="NCBI Taxonomy" id="183260"/>
    <lineage>
        <taxon>Eukaryota</taxon>
        <taxon>Viridiplantae</taxon>
        <taxon>Streptophyta</taxon>
        <taxon>Embryophyta</taxon>
        <taxon>Tracheophyta</taxon>
        <taxon>Spermatophyta</taxon>
        <taxon>Magnoliopsida</taxon>
        <taxon>eudicotyledons</taxon>
        <taxon>Gunneridae</taxon>
        <taxon>Pentapetalae</taxon>
        <taxon>rosids</taxon>
        <taxon>malvids</taxon>
        <taxon>Malvales</taxon>
        <taxon>Malvaceae</taxon>
        <taxon>Malvoideae</taxon>
        <taxon>Hibiscus</taxon>
    </lineage>
</organism>
<evidence type="ECO:0000256" key="1">
    <source>
        <dbReference type="SAM" id="SignalP"/>
    </source>
</evidence>
<name>A0ABR1ZXI3_9ROSI</name>
<dbReference type="Proteomes" id="UP001396334">
    <property type="component" value="Unassembled WGS sequence"/>
</dbReference>
<comment type="caution">
    <text evidence="2">The sequence shown here is derived from an EMBL/GenBank/DDBJ whole genome shotgun (WGS) entry which is preliminary data.</text>
</comment>
<proteinExistence type="predicted"/>
<reference evidence="2 3" key="1">
    <citation type="journal article" date="2024" name="G3 (Bethesda)">
        <title>Genome assembly of Hibiscus sabdariffa L. provides insights into metabolisms of medicinal natural products.</title>
        <authorList>
            <person name="Kim T."/>
        </authorList>
    </citation>
    <scope>NUCLEOTIDE SEQUENCE [LARGE SCALE GENOMIC DNA]</scope>
    <source>
        <strain evidence="2">TK-2024</strain>
        <tissue evidence="2">Old leaves</tissue>
    </source>
</reference>
<sequence length="97" mass="10925">MSEGNGSWSWHLFQHLLSSNILLQVVAIKGPFPALSCDFIGWRSSLNRRFTVRLAYAVHMVVDSSRQITGVLFSLNIKDWIGVNLAKSTTFAVEDRD</sequence>
<feature type="chain" id="PRO_5046694930" evidence="1">
    <location>
        <begin position="28"/>
        <end position="97"/>
    </location>
</feature>
<feature type="signal peptide" evidence="1">
    <location>
        <begin position="1"/>
        <end position="27"/>
    </location>
</feature>
<evidence type="ECO:0000313" key="3">
    <source>
        <dbReference type="Proteomes" id="UP001396334"/>
    </source>
</evidence>
<evidence type="ECO:0000313" key="2">
    <source>
        <dbReference type="EMBL" id="KAK8485298.1"/>
    </source>
</evidence>
<dbReference type="EMBL" id="JBBPBN010000508">
    <property type="protein sequence ID" value="KAK8485298.1"/>
    <property type="molecule type" value="Genomic_DNA"/>
</dbReference>
<protein>
    <submittedName>
        <fullName evidence="2">Uncharacterized protein</fullName>
    </submittedName>
</protein>
<accession>A0ABR1ZXI3</accession>